<organism evidence="2 3">
    <name type="scientific">Acrobeloides nanus</name>
    <dbReference type="NCBI Taxonomy" id="290746"/>
    <lineage>
        <taxon>Eukaryota</taxon>
        <taxon>Metazoa</taxon>
        <taxon>Ecdysozoa</taxon>
        <taxon>Nematoda</taxon>
        <taxon>Chromadorea</taxon>
        <taxon>Rhabditida</taxon>
        <taxon>Tylenchina</taxon>
        <taxon>Cephalobomorpha</taxon>
        <taxon>Cephaloboidea</taxon>
        <taxon>Cephalobidae</taxon>
        <taxon>Acrobeloides</taxon>
    </lineage>
</organism>
<dbReference type="Proteomes" id="UP000887540">
    <property type="component" value="Unplaced"/>
</dbReference>
<accession>A0A914CHU0</accession>
<dbReference type="SMART" id="SM00332">
    <property type="entry name" value="PP2Cc"/>
    <property type="match status" value="1"/>
</dbReference>
<dbReference type="InterPro" id="IPR015655">
    <property type="entry name" value="PP2C"/>
</dbReference>
<protein>
    <submittedName>
        <fullName evidence="3">PPM-type phosphatase domain-containing protein</fullName>
    </submittedName>
</protein>
<dbReference type="PANTHER" id="PTHR13832">
    <property type="entry name" value="PROTEIN PHOSPHATASE 2C"/>
    <property type="match status" value="1"/>
</dbReference>
<dbReference type="CDD" id="cd00143">
    <property type="entry name" value="PP2Cc"/>
    <property type="match status" value="1"/>
</dbReference>
<feature type="domain" description="PPM-type phosphatase" evidence="1">
    <location>
        <begin position="112"/>
        <end position="375"/>
    </location>
</feature>
<name>A0A914CHU0_9BILA</name>
<dbReference type="Pfam" id="PF00481">
    <property type="entry name" value="PP2C"/>
    <property type="match status" value="1"/>
</dbReference>
<evidence type="ECO:0000259" key="1">
    <source>
        <dbReference type="PROSITE" id="PS51746"/>
    </source>
</evidence>
<sequence>MQVQMPQIRFRPPYLQTSKHDARGDALNLALEFMLQKEVPLWAANLLSFSFVDEYAKQLQTNKVPFSVDSYDAINAAEWSRNVLKYLDEFLKSYVSGDHPLPEKPESWDQFPYSVCALKNRKPKMEDKHFALPSFAVIEPQLKHNCNENGYFAVFDGHHGSECALYASSQFHLCLLDEVINNKEEKDDTLMERAFKTFDQRLTTRCEHEKIRSGTTAVCVYFKTNVAYLGWCGDSSIGIFKPTEVVTLSKRHTPNDEEEVKRIEEAGGMVVWIQGERRVNGVLNVSRSLGDIQGKPMISSEPDTRVYKLEENDYILFLASDGVWDTLPEEVIYEAAQKFITNNNSEDYHKMAQFIVDEAKEEGATDNLTLICVFLVPVDRLWKVFS</sequence>
<dbReference type="PROSITE" id="PS51746">
    <property type="entry name" value="PPM_2"/>
    <property type="match status" value="1"/>
</dbReference>
<evidence type="ECO:0000313" key="3">
    <source>
        <dbReference type="WBParaSite" id="ACRNAN_scaffold110.g22252.t1"/>
    </source>
</evidence>
<dbReference type="InterPro" id="IPR001932">
    <property type="entry name" value="PPM-type_phosphatase-like_dom"/>
</dbReference>
<evidence type="ECO:0000313" key="2">
    <source>
        <dbReference type="Proteomes" id="UP000887540"/>
    </source>
</evidence>
<keyword evidence="2" id="KW-1185">Reference proteome</keyword>
<proteinExistence type="predicted"/>
<dbReference type="GO" id="GO:0004722">
    <property type="term" value="F:protein serine/threonine phosphatase activity"/>
    <property type="evidence" value="ECO:0007669"/>
    <property type="project" value="InterPro"/>
</dbReference>
<dbReference type="PANTHER" id="PTHR13832:SF741">
    <property type="entry name" value="PROTEIN PHOSPHATASE FEM-2"/>
    <property type="match status" value="1"/>
</dbReference>
<dbReference type="WBParaSite" id="ACRNAN_scaffold110.g22252.t1">
    <property type="protein sequence ID" value="ACRNAN_scaffold110.g22252.t1"/>
    <property type="gene ID" value="ACRNAN_scaffold110.g22252"/>
</dbReference>
<dbReference type="InterPro" id="IPR036457">
    <property type="entry name" value="PPM-type-like_dom_sf"/>
</dbReference>
<dbReference type="SUPFAM" id="SSF81606">
    <property type="entry name" value="PP2C-like"/>
    <property type="match status" value="1"/>
</dbReference>
<dbReference type="Gene3D" id="3.60.40.10">
    <property type="entry name" value="PPM-type phosphatase domain"/>
    <property type="match status" value="1"/>
</dbReference>
<dbReference type="AlphaFoldDB" id="A0A914CHU0"/>
<reference evidence="3" key="1">
    <citation type="submission" date="2022-11" db="UniProtKB">
        <authorList>
            <consortium name="WormBaseParasite"/>
        </authorList>
    </citation>
    <scope>IDENTIFICATION</scope>
</reference>